<accession>W2Q912</accession>
<proteinExistence type="predicted"/>
<dbReference type="RefSeq" id="XP_008905942.1">
    <property type="nucleotide sequence ID" value="XM_008907694.1"/>
</dbReference>
<name>W2Q912_PHYN3</name>
<reference evidence="2" key="1">
    <citation type="submission" date="2011-12" db="EMBL/GenBank/DDBJ databases">
        <authorList>
            <consortium name="The Broad Institute Genome Sequencing Platform"/>
            <person name="Russ C."/>
            <person name="Tyler B."/>
            <person name="Panabieres F."/>
            <person name="Shan W."/>
            <person name="Tripathy S."/>
            <person name="Grunwald N."/>
            <person name="Machado M."/>
            <person name="Young S.K."/>
            <person name="Zeng Q."/>
            <person name="Gargeya S."/>
            <person name="Fitzgerald M."/>
            <person name="Haas B."/>
            <person name="Abouelleil A."/>
            <person name="Alvarado L."/>
            <person name="Arachchi H.M."/>
            <person name="Berlin A."/>
            <person name="Chapman S.B."/>
            <person name="Gearin G."/>
            <person name="Goldberg J."/>
            <person name="Griggs A."/>
            <person name="Gujja S."/>
            <person name="Hansen M."/>
            <person name="Heiman D."/>
            <person name="Howarth C."/>
            <person name="Larimer J."/>
            <person name="Lui A."/>
            <person name="MacDonald P.J.P."/>
            <person name="McCowen C."/>
            <person name="Montmayeur A."/>
            <person name="Murphy C."/>
            <person name="Neiman D."/>
            <person name="Pearson M."/>
            <person name="Priest M."/>
            <person name="Roberts A."/>
            <person name="Saif S."/>
            <person name="Shea T."/>
            <person name="Sisk P."/>
            <person name="Stolte C."/>
            <person name="Sykes S."/>
            <person name="Wortman J."/>
            <person name="Nusbaum C."/>
            <person name="Birren B."/>
        </authorList>
    </citation>
    <scope>NUCLEOTIDE SEQUENCE [LARGE SCALE GENOMIC DNA]</scope>
    <source>
        <strain evidence="2">INRA-310</strain>
    </source>
</reference>
<dbReference type="EMBL" id="KI669587">
    <property type="protein sequence ID" value="ETN08755.1"/>
    <property type="molecule type" value="Genomic_DNA"/>
</dbReference>
<gene>
    <name evidence="1" type="ORF">PPTG_22967</name>
</gene>
<reference evidence="1 2" key="2">
    <citation type="submission" date="2013-11" db="EMBL/GenBank/DDBJ databases">
        <title>The Genome Sequence of Phytophthora parasitica INRA-310.</title>
        <authorList>
            <consortium name="The Broad Institute Genomics Platform"/>
            <person name="Russ C."/>
            <person name="Tyler B."/>
            <person name="Panabieres F."/>
            <person name="Shan W."/>
            <person name="Tripathy S."/>
            <person name="Grunwald N."/>
            <person name="Machado M."/>
            <person name="Johnson C.S."/>
            <person name="Arredondo F."/>
            <person name="Hong C."/>
            <person name="Coffey M."/>
            <person name="Young S.K."/>
            <person name="Zeng Q."/>
            <person name="Gargeya S."/>
            <person name="Fitzgerald M."/>
            <person name="Abouelleil A."/>
            <person name="Alvarado L."/>
            <person name="Chapman S.B."/>
            <person name="Gainer-Dewar J."/>
            <person name="Goldberg J."/>
            <person name="Griggs A."/>
            <person name="Gujja S."/>
            <person name="Hansen M."/>
            <person name="Howarth C."/>
            <person name="Imamovic A."/>
            <person name="Ireland A."/>
            <person name="Larimer J."/>
            <person name="McCowan C."/>
            <person name="Murphy C."/>
            <person name="Pearson M."/>
            <person name="Poon T.W."/>
            <person name="Priest M."/>
            <person name="Roberts A."/>
            <person name="Saif S."/>
            <person name="Shea T."/>
            <person name="Sykes S."/>
            <person name="Wortman J."/>
            <person name="Nusbaum C."/>
            <person name="Birren B."/>
        </authorList>
    </citation>
    <scope>NUCLEOTIDE SEQUENCE [LARGE SCALE GENOMIC DNA]</scope>
    <source>
        <strain evidence="1 2">INRA-310</strain>
    </source>
</reference>
<dbReference type="Proteomes" id="UP000018817">
    <property type="component" value="Unassembled WGS sequence"/>
</dbReference>
<organism evidence="1 2">
    <name type="scientific">Phytophthora nicotianae (strain INRA-310)</name>
    <name type="common">Phytophthora parasitica</name>
    <dbReference type="NCBI Taxonomy" id="761204"/>
    <lineage>
        <taxon>Eukaryota</taxon>
        <taxon>Sar</taxon>
        <taxon>Stramenopiles</taxon>
        <taxon>Oomycota</taxon>
        <taxon>Peronosporomycetes</taxon>
        <taxon>Peronosporales</taxon>
        <taxon>Peronosporaceae</taxon>
        <taxon>Phytophthora</taxon>
    </lineage>
</organism>
<evidence type="ECO:0000313" key="2">
    <source>
        <dbReference type="Proteomes" id="UP000018817"/>
    </source>
</evidence>
<dbReference type="AlphaFoldDB" id="W2Q912"/>
<dbReference type="VEuPathDB" id="FungiDB:PPTG_22967"/>
<dbReference type="GeneID" id="20191566"/>
<protein>
    <submittedName>
        <fullName evidence="1">Uncharacterized protein</fullName>
    </submittedName>
</protein>
<evidence type="ECO:0000313" key="1">
    <source>
        <dbReference type="EMBL" id="ETN08755.1"/>
    </source>
</evidence>
<sequence>MRIIASGVRWPQGAMYRSSAAPQGYCQAPGTPQFLLVSRGDPPPRLHHTLDI</sequence>